<dbReference type="Gene3D" id="3.40.50.1820">
    <property type="entry name" value="alpha/beta hydrolase"/>
    <property type="match status" value="1"/>
</dbReference>
<keyword evidence="3" id="KW-1185">Reference proteome</keyword>
<sequence>MAEENVNYTFVKGDPTVSPLLLLHGQGGNENDLLPIGKYLSPNSPMLSIRGRIQEQGMNRYFRHSENGGFDLANLEQETTWLFSVLNKLCQKFNIDYNRFVVVGYSNGANVAARALLTRRDTFHTGIFFHPMALSTVDSQQDLQDLSDVKVWMSHGDQDPIVPAQNFKVLTTYLKEQGADVTIFRHGQSHNLNEAELANAKSWLANSGRLQDWQRR</sequence>
<evidence type="ECO:0000313" key="3">
    <source>
        <dbReference type="Proteomes" id="UP001229832"/>
    </source>
</evidence>
<evidence type="ECO:0000313" key="2">
    <source>
        <dbReference type="EMBL" id="WLV82510.1"/>
    </source>
</evidence>
<reference evidence="2 3" key="1">
    <citation type="submission" date="2023-08" db="EMBL/GenBank/DDBJ databases">
        <authorList>
            <person name="Buchebner-Jance M."/>
        </authorList>
    </citation>
    <scope>NUCLEOTIDE SEQUENCE [LARGE SCALE GENOMIC DNA]</scope>
    <source>
        <strain evidence="2 3">NCIMB 15475</strain>
    </source>
</reference>
<proteinExistence type="predicted"/>
<accession>A0ABD7Z631</accession>
<name>A0ABD7Z631_LACZE</name>
<feature type="domain" description="Phospholipase/carboxylesterase/thioesterase" evidence="1">
    <location>
        <begin position="87"/>
        <end position="205"/>
    </location>
</feature>
<evidence type="ECO:0000259" key="1">
    <source>
        <dbReference type="Pfam" id="PF02230"/>
    </source>
</evidence>
<dbReference type="InterPro" id="IPR003140">
    <property type="entry name" value="PLipase/COase/thioEstase"/>
</dbReference>
<protein>
    <submittedName>
        <fullName evidence="2">Alpha/beta hydrolase</fullName>
    </submittedName>
</protein>
<dbReference type="GO" id="GO:0016787">
    <property type="term" value="F:hydrolase activity"/>
    <property type="evidence" value="ECO:0007669"/>
    <property type="project" value="UniProtKB-KW"/>
</dbReference>
<dbReference type="GeneID" id="93269136"/>
<gene>
    <name evidence="2" type="ORF">LACZS2_001673</name>
</gene>
<organism evidence="2 3">
    <name type="scientific">Lacticaseibacillus zeae subsp. silagei</name>
    <dbReference type="NCBI Taxonomy" id="3068307"/>
    <lineage>
        <taxon>Bacteria</taxon>
        <taxon>Bacillati</taxon>
        <taxon>Bacillota</taxon>
        <taxon>Bacilli</taxon>
        <taxon>Lactobacillales</taxon>
        <taxon>Lactobacillaceae</taxon>
        <taxon>Lacticaseibacillus</taxon>
    </lineage>
</organism>
<dbReference type="Proteomes" id="UP001229832">
    <property type="component" value="Chromosome"/>
</dbReference>
<dbReference type="InterPro" id="IPR029058">
    <property type="entry name" value="AB_hydrolase_fold"/>
</dbReference>
<dbReference type="SUPFAM" id="SSF53474">
    <property type="entry name" value="alpha/beta-Hydrolases"/>
    <property type="match status" value="1"/>
</dbReference>
<dbReference type="Pfam" id="PF02230">
    <property type="entry name" value="Abhydrolase_2"/>
    <property type="match status" value="1"/>
</dbReference>
<dbReference type="EMBL" id="CP132485">
    <property type="protein sequence ID" value="WLV82510.1"/>
    <property type="molecule type" value="Genomic_DNA"/>
</dbReference>
<dbReference type="RefSeq" id="WP_070650477.1">
    <property type="nucleotide sequence ID" value="NZ_CP132484.1"/>
</dbReference>
<keyword evidence="2" id="KW-0378">Hydrolase</keyword>
<dbReference type="AlphaFoldDB" id="A0ABD7Z631"/>